<dbReference type="PANTHER" id="PTHR37038:SF12">
    <property type="entry name" value="TRANSCRIPTIONAL REGULATOR"/>
    <property type="match status" value="1"/>
</dbReference>
<dbReference type="SUPFAM" id="SSF47413">
    <property type="entry name" value="lambda repressor-like DNA-binding domains"/>
    <property type="match status" value="1"/>
</dbReference>
<dbReference type="NCBIfam" id="TIGR01716">
    <property type="entry name" value="RGG_Cterm"/>
    <property type="match status" value="1"/>
</dbReference>
<reference evidence="2 3" key="1">
    <citation type="journal article" date="2018" name="Sci. Rep.">
        <title>Network-guided genomic and metagenomic analysis of the faecal microbiota of the critically endangered kakapo.</title>
        <authorList>
            <person name="Waite D.W."/>
            <person name="Dsouza M."/>
            <person name="Sekiguchi Y."/>
            <person name="Hugenholtz P."/>
            <person name="Taylor M.W."/>
        </authorList>
    </citation>
    <scope>NUCLEOTIDE SEQUENCE [LARGE SCALE GENOMIC DNA]</scope>
    <source>
        <strain evidence="2 3">BI02</strain>
    </source>
</reference>
<dbReference type="Pfam" id="PF01381">
    <property type="entry name" value="HTH_3"/>
    <property type="match status" value="1"/>
</dbReference>
<dbReference type="InterPro" id="IPR011990">
    <property type="entry name" value="TPR-like_helical_dom_sf"/>
</dbReference>
<dbReference type="PROSITE" id="PS50943">
    <property type="entry name" value="HTH_CROC1"/>
    <property type="match status" value="1"/>
</dbReference>
<proteinExistence type="predicted"/>
<accession>A0A368UCK5</accession>
<gene>
    <name evidence="2" type="ORF">CAC02_07085</name>
</gene>
<comment type="caution">
    <text evidence="2">The sequence shown here is derived from an EMBL/GenBank/DDBJ whole genome shotgun (WGS) entry which is preliminary data.</text>
</comment>
<dbReference type="Pfam" id="PF21259">
    <property type="entry name" value="Rgg_C"/>
    <property type="match status" value="1"/>
</dbReference>
<dbReference type="InterPro" id="IPR010057">
    <property type="entry name" value="Transcription_activator_Rgg_C"/>
</dbReference>
<protein>
    <submittedName>
        <fullName evidence="2">MutR family transcriptional regulator</fullName>
    </submittedName>
</protein>
<dbReference type="AlphaFoldDB" id="A0A368UCK5"/>
<dbReference type="Proteomes" id="UP000253215">
    <property type="component" value="Unassembled WGS sequence"/>
</dbReference>
<dbReference type="SMART" id="SM00530">
    <property type="entry name" value="HTH_XRE"/>
    <property type="match status" value="1"/>
</dbReference>
<dbReference type="EMBL" id="NETH01000032">
    <property type="protein sequence ID" value="RCW16692.1"/>
    <property type="molecule type" value="Genomic_DNA"/>
</dbReference>
<sequence length="284" mass="33838">MDFNFGRTLKKIRKGKQVSISSLADNYLSKSQISRFERGESEITCSRLVNLLNKLNISVEEFLIIHNNDCDKEKNFVDLVNYVRKNYSLQRYKEIKDLLLSSSYRLKNIEKTMLKSIIYSFDCTICPTQNELKELTDYLFKVENWGYYEIILLGNCIRTIEYSAFYLLTKEMLENFIYSSLNKTNKKLVVQLAINCLIASIDLKNYENCQYLITKIERLLKNELNYYEQTVFLYVLGYYEFMKNKKTGKQKMLQALQVFLILNEKNMYKQYKEHYTEITNDTSF</sequence>
<dbReference type="InterPro" id="IPR001387">
    <property type="entry name" value="Cro/C1-type_HTH"/>
</dbReference>
<dbReference type="CDD" id="cd00093">
    <property type="entry name" value="HTH_XRE"/>
    <property type="match status" value="1"/>
</dbReference>
<dbReference type="Gene3D" id="1.25.40.10">
    <property type="entry name" value="Tetratricopeptide repeat domain"/>
    <property type="match status" value="1"/>
</dbReference>
<feature type="domain" description="HTH cro/C1-type" evidence="1">
    <location>
        <begin position="9"/>
        <end position="62"/>
    </location>
</feature>
<evidence type="ECO:0000313" key="2">
    <source>
        <dbReference type="EMBL" id="RCW16692.1"/>
    </source>
</evidence>
<name>A0A368UCK5_9STRE</name>
<dbReference type="PANTHER" id="PTHR37038">
    <property type="entry name" value="TRANSCRIPTIONAL REGULATOR-RELATED"/>
    <property type="match status" value="1"/>
</dbReference>
<dbReference type="InterPro" id="IPR053163">
    <property type="entry name" value="HTH-type_regulator_Rgg"/>
</dbReference>
<evidence type="ECO:0000313" key="3">
    <source>
        <dbReference type="Proteomes" id="UP000253215"/>
    </source>
</evidence>
<dbReference type="InterPro" id="IPR010982">
    <property type="entry name" value="Lambda_DNA-bd_dom_sf"/>
</dbReference>
<dbReference type="GO" id="GO:0003677">
    <property type="term" value="F:DNA binding"/>
    <property type="evidence" value="ECO:0007669"/>
    <property type="project" value="InterPro"/>
</dbReference>
<organism evidence="2 3">
    <name type="scientific">Streptococcus gallolyticus</name>
    <dbReference type="NCBI Taxonomy" id="315405"/>
    <lineage>
        <taxon>Bacteria</taxon>
        <taxon>Bacillati</taxon>
        <taxon>Bacillota</taxon>
        <taxon>Bacilli</taxon>
        <taxon>Lactobacillales</taxon>
        <taxon>Streptococcaceae</taxon>
        <taxon>Streptococcus</taxon>
    </lineage>
</organism>
<evidence type="ECO:0000259" key="1">
    <source>
        <dbReference type="PROSITE" id="PS50943"/>
    </source>
</evidence>